<feature type="chain" id="PRO_5032470418" evidence="1">
    <location>
        <begin position="20"/>
        <end position="481"/>
    </location>
</feature>
<evidence type="ECO:0000256" key="1">
    <source>
        <dbReference type="SAM" id="SignalP"/>
    </source>
</evidence>
<proteinExistence type="predicted"/>
<evidence type="ECO:0000313" key="3">
    <source>
        <dbReference type="Proteomes" id="UP000594001"/>
    </source>
</evidence>
<dbReference type="EMBL" id="CP054719">
    <property type="protein sequence ID" value="QOL19977.1"/>
    <property type="molecule type" value="Genomic_DNA"/>
</dbReference>
<name>A0A7L9RTP3_9PROT</name>
<dbReference type="AlphaFoldDB" id="A0A7L9RTP3"/>
<keyword evidence="1" id="KW-0732">Signal</keyword>
<keyword evidence="3" id="KW-1185">Reference proteome</keyword>
<accession>A0A7L9RTP3</accession>
<protein>
    <submittedName>
        <fullName evidence="2">Uncharacterized protein</fullName>
    </submittedName>
</protein>
<evidence type="ECO:0000313" key="2">
    <source>
        <dbReference type="EMBL" id="QOL19977.1"/>
    </source>
</evidence>
<sequence>MFKKIINCVAIGLSVSALHADVGEKQPTQYKFSRPVPLSLGFIPGLMINQSVSEFHMALEKNTGWVFDAGHKWLQPQTMWGRVAYKYLLFPVAVAPFNKAIRMSADVYGKASRIEALGWKAEYVGNTYETYAENYWSMFAKNLWKSYKGMFVAIENIDAIPTNKNETLDKYSKRFINDPKSSVDATDLRESIKTARKDESVDANKVTLNKEVAVLRFGLDAHLTPQGQVLTRAAGYNAGMMHARDIEDTLWYDGGGHLAQLSNHSVGKLAVAIDGIGVYFMRNNDAKHFSELGRIAVAYDAMGIEISGKKIALYSVGAFLGSAEFWGRFFEEADYISSGDVYVKAPEVGGFRLPNLGFYFTTKGLSYQINTGYRFGKDLFFPVAVEYVFNGPKNIVECTVGMRKQFAWMGAYVHGEVVANFQESGYGGKVAVGLKPCQSFYADAGVRIDHIDTLEGERNIRVITNDDTWCASVFATVGISF</sequence>
<organism evidence="2 3">
    <name type="scientific">Candidatus Bodocaedibacter vickermanii</name>
    <dbReference type="NCBI Taxonomy" id="2741701"/>
    <lineage>
        <taxon>Bacteria</taxon>
        <taxon>Pseudomonadati</taxon>
        <taxon>Pseudomonadota</taxon>
        <taxon>Alphaproteobacteria</taxon>
        <taxon>Holosporales</taxon>
        <taxon>Candidatus Paracaedibacteraceae</taxon>
        <taxon>Candidatus Bodocaedibacter</taxon>
    </lineage>
</organism>
<gene>
    <name evidence="2" type="ORF">CPBP_00752</name>
</gene>
<dbReference type="Proteomes" id="UP000594001">
    <property type="component" value="Chromosome"/>
</dbReference>
<feature type="signal peptide" evidence="1">
    <location>
        <begin position="1"/>
        <end position="19"/>
    </location>
</feature>
<reference evidence="2 3" key="1">
    <citation type="submission" date="2020-06" db="EMBL/GenBank/DDBJ databases">
        <title>The endosymbiont of the kinetoplastid Bodo saltans is a Paracaedibacter-like alpha-proteobacterium possessing a putative toxin-antitoxin system.</title>
        <authorList>
            <person name="Midha S."/>
            <person name="Rigden D.J."/>
            <person name="Siozios S."/>
            <person name="Hurst G.D.D."/>
            <person name="Jackson A.P."/>
        </authorList>
    </citation>
    <scope>NUCLEOTIDE SEQUENCE [LARGE SCALE GENOMIC DNA]</scope>
    <source>
        <strain evidence="2">Lake Konstanz</strain>
    </source>
</reference>
<dbReference type="KEGG" id="pbal:CPBP_00752"/>
<dbReference type="RefSeq" id="WP_350331532.1">
    <property type="nucleotide sequence ID" value="NZ_CP054719.1"/>
</dbReference>